<organism evidence="2 3">
    <name type="scientific">Thalassospira xiamenensis</name>
    <dbReference type="NCBI Taxonomy" id="220697"/>
    <lineage>
        <taxon>Bacteria</taxon>
        <taxon>Pseudomonadati</taxon>
        <taxon>Pseudomonadota</taxon>
        <taxon>Alphaproteobacteria</taxon>
        <taxon>Rhodospirillales</taxon>
        <taxon>Thalassospiraceae</taxon>
        <taxon>Thalassospira</taxon>
    </lineage>
</organism>
<accession>A0A285TAW4</accession>
<protein>
    <submittedName>
        <fullName evidence="2">Uncharacterized protein</fullName>
    </submittedName>
</protein>
<evidence type="ECO:0000313" key="3">
    <source>
        <dbReference type="Proteomes" id="UP000219068"/>
    </source>
</evidence>
<dbReference type="Proteomes" id="UP000219068">
    <property type="component" value="Unassembled WGS sequence"/>
</dbReference>
<feature type="compositionally biased region" description="Polar residues" evidence="1">
    <location>
        <begin position="95"/>
        <end position="120"/>
    </location>
</feature>
<name>A0A285TAW4_9PROT</name>
<proteinExistence type="predicted"/>
<reference evidence="2 3" key="1">
    <citation type="submission" date="2017-08" db="EMBL/GenBank/DDBJ databases">
        <authorList>
            <person name="de Groot N.N."/>
        </authorList>
    </citation>
    <scope>NUCLEOTIDE SEQUENCE [LARGE SCALE GENOMIC DNA]</scope>
    <source>
        <strain evidence="2 3">USBA 78</strain>
    </source>
</reference>
<evidence type="ECO:0000313" key="2">
    <source>
        <dbReference type="EMBL" id="SOC16899.1"/>
    </source>
</evidence>
<gene>
    <name evidence="2" type="ORF">SAMN05428964_102427</name>
</gene>
<dbReference type="EMBL" id="OBMM01000002">
    <property type="protein sequence ID" value="SOC16899.1"/>
    <property type="molecule type" value="Genomic_DNA"/>
</dbReference>
<evidence type="ECO:0000256" key="1">
    <source>
        <dbReference type="SAM" id="MobiDB-lite"/>
    </source>
</evidence>
<sequence>MASCLTQQTIKLPGQIRLFLGPQEPRDLETLAVRSQIKFALIILTPFQHHLKPIGLKIKFLPRAPRRNSDDTQIAPTEFDPFFCSCRAKAEMKGQRQQYHINAQKSDYRPRTNSPENQTD</sequence>
<dbReference type="AlphaFoldDB" id="A0A285TAW4"/>
<feature type="region of interest" description="Disordered" evidence="1">
    <location>
        <begin position="94"/>
        <end position="120"/>
    </location>
</feature>